<dbReference type="RefSeq" id="WP_091363011.1">
    <property type="nucleotide sequence ID" value="NZ_FMXA01000004.1"/>
</dbReference>
<evidence type="ECO:0000313" key="2">
    <source>
        <dbReference type="EMBL" id="SDA39171.1"/>
    </source>
</evidence>
<keyword evidence="1" id="KW-0732">Signal</keyword>
<dbReference type="AlphaFoldDB" id="A0A1G5UZV7"/>
<proteinExistence type="predicted"/>
<accession>A0A1G5UZV7</accession>
<dbReference type="GeneID" id="87755295"/>
<sequence length="189" mass="21067">MCDVRRLLKNCLLILCVCILIPAFWSGAAEPELVQISDYTANEFYQGLKIHNAAKETNLPMSEMIDEIQPNKPYDIHAIISGKGDDAVVIGLFTNKSGYVSKITIQGNAHSGTALSTAYKWEYVVLGVLGIDDATDQDFMSFLEGQNPPFQTAIWNEQSNRNILVEHGPSPTTVNLFYIRLTAYDQTFE</sequence>
<evidence type="ECO:0000313" key="3">
    <source>
        <dbReference type="Proteomes" id="UP000199689"/>
    </source>
</evidence>
<dbReference type="STRING" id="209880.SAMN02910343_00247"/>
<organism evidence="2 3">
    <name type="scientific">Allisonella histaminiformans</name>
    <dbReference type="NCBI Taxonomy" id="209880"/>
    <lineage>
        <taxon>Bacteria</taxon>
        <taxon>Bacillati</taxon>
        <taxon>Bacillota</taxon>
        <taxon>Negativicutes</taxon>
        <taxon>Veillonellales</taxon>
        <taxon>Veillonellaceae</taxon>
        <taxon>Allisonella</taxon>
    </lineage>
</organism>
<keyword evidence="3" id="KW-1185">Reference proteome</keyword>
<name>A0A1G5UZV7_9FIRM</name>
<protein>
    <submittedName>
        <fullName evidence="2">Uncharacterized protein</fullName>
    </submittedName>
</protein>
<gene>
    <name evidence="2" type="ORF">SAMN02910343_00247</name>
</gene>
<dbReference type="EMBL" id="FMXA01000004">
    <property type="protein sequence ID" value="SDA39171.1"/>
    <property type="molecule type" value="Genomic_DNA"/>
</dbReference>
<dbReference type="Proteomes" id="UP000199689">
    <property type="component" value="Unassembled WGS sequence"/>
</dbReference>
<reference evidence="2 3" key="1">
    <citation type="submission" date="2016-10" db="EMBL/GenBank/DDBJ databases">
        <authorList>
            <person name="de Groot N.N."/>
        </authorList>
    </citation>
    <scope>NUCLEOTIDE SEQUENCE [LARGE SCALE GENOMIC DNA]</scope>
    <source>
        <strain evidence="2 3">DSM 15230</strain>
    </source>
</reference>
<feature type="signal peptide" evidence="1">
    <location>
        <begin position="1"/>
        <end position="28"/>
    </location>
</feature>
<evidence type="ECO:0000256" key="1">
    <source>
        <dbReference type="SAM" id="SignalP"/>
    </source>
</evidence>
<dbReference type="OrthoDB" id="3034952at2"/>
<feature type="chain" id="PRO_5011448991" evidence="1">
    <location>
        <begin position="29"/>
        <end position="189"/>
    </location>
</feature>